<dbReference type="EMBL" id="JANBUP010002343">
    <property type="protein sequence ID" value="KAJ2800765.1"/>
    <property type="molecule type" value="Genomic_DNA"/>
</dbReference>
<keyword evidence="2" id="KW-1185">Reference proteome</keyword>
<organism evidence="1 2">
    <name type="scientific">Coemansia furcata</name>
    <dbReference type="NCBI Taxonomy" id="417177"/>
    <lineage>
        <taxon>Eukaryota</taxon>
        <taxon>Fungi</taxon>
        <taxon>Fungi incertae sedis</taxon>
        <taxon>Zoopagomycota</taxon>
        <taxon>Kickxellomycotina</taxon>
        <taxon>Kickxellomycetes</taxon>
        <taxon>Kickxellales</taxon>
        <taxon>Kickxellaceae</taxon>
        <taxon>Coemansia</taxon>
    </lineage>
</organism>
<comment type="caution">
    <text evidence="1">The sequence shown here is derived from an EMBL/GenBank/DDBJ whole genome shotgun (WGS) entry which is preliminary data.</text>
</comment>
<accession>A0ACC1L3Q0</accession>
<dbReference type="Proteomes" id="UP001140096">
    <property type="component" value="Unassembled WGS sequence"/>
</dbReference>
<protein>
    <submittedName>
        <fullName evidence="1">Uncharacterized protein</fullName>
    </submittedName>
</protein>
<gene>
    <name evidence="1" type="ORF">H4S07_005100</name>
</gene>
<sequence length="605" mass="67996">MGDYLLTLVDTLDTLAVLGDMRGFQRAVKNTIKYLPNFDIDSHVQVFEVTIRMLGGLLSAHIIATDEKNTLGMRLDLNGTYNGELLDLARDLGYRLLPAFEASPNAAPYPRTNLKNGFASGETSNTCAAGIGTLLLEFGTLSRLTNETIFEDIARHALNDVWATRSKKNLFGNDFDLVKQRWTGTTTGVGAGVDSLFEYMLKGYVYFGDEQYLGMFESSYAALLQYSRDTVGGYAFFNVDMRSAEIVTSWVDSLSAFVPGMMVLAGDVDGAESAYMLYYHIWRRFRAMPERFNLFLREPDLSFYPLRPEFIESTYFLYRATRDQFYLDVGEMVLEDINLLQRTACGYASRHNVATLELEERMESFFLSETMKYLYLLFDDNNPLHTLDDNHVFTTEAHVLLPLSPVRESGSAQYPRGSSFSSRKLIHSERPPTAVKPLFYKIDNIRKKLRREHLGDLFNQPNYSIENLPANGNGRVPLSRLRQCPMSRALAVSVQYPTTVPATRGSGESLRQPLLTAEWKPAHLQSPLSQLHAMRELSRAICDVSAYNSSQREHFTALYLNGAVSSMPLRADFYDIGALVDNGSEAAASKGETLSSVAATYTKRM</sequence>
<evidence type="ECO:0000313" key="1">
    <source>
        <dbReference type="EMBL" id="KAJ2800765.1"/>
    </source>
</evidence>
<name>A0ACC1L3Q0_9FUNG</name>
<proteinExistence type="predicted"/>
<reference evidence="1" key="1">
    <citation type="submission" date="2022-07" db="EMBL/GenBank/DDBJ databases">
        <title>Phylogenomic reconstructions and comparative analyses of Kickxellomycotina fungi.</title>
        <authorList>
            <person name="Reynolds N.K."/>
            <person name="Stajich J.E."/>
            <person name="Barry K."/>
            <person name="Grigoriev I.V."/>
            <person name="Crous P."/>
            <person name="Smith M.E."/>
        </authorList>
    </citation>
    <scope>NUCLEOTIDE SEQUENCE</scope>
    <source>
        <strain evidence="1">CBS 102833</strain>
    </source>
</reference>
<feature type="non-terminal residue" evidence="1">
    <location>
        <position position="605"/>
    </location>
</feature>
<evidence type="ECO:0000313" key="2">
    <source>
        <dbReference type="Proteomes" id="UP001140096"/>
    </source>
</evidence>